<protein>
    <submittedName>
        <fullName evidence="1">Uncharacterized protein</fullName>
    </submittedName>
</protein>
<feature type="non-terminal residue" evidence="1">
    <location>
        <position position="1"/>
    </location>
</feature>
<name>A0A1E1W4T3_PECGO</name>
<dbReference type="OrthoDB" id="2152435at2759"/>
<dbReference type="EMBL" id="GDQN01009056">
    <property type="protein sequence ID" value="JAT81998.1"/>
    <property type="molecule type" value="Transcribed_RNA"/>
</dbReference>
<organism evidence="1">
    <name type="scientific">Pectinophora gossypiella</name>
    <name type="common">Cotton pink bollworm</name>
    <name type="synonym">Depressaria gossypiella</name>
    <dbReference type="NCBI Taxonomy" id="13191"/>
    <lineage>
        <taxon>Eukaryota</taxon>
        <taxon>Metazoa</taxon>
        <taxon>Ecdysozoa</taxon>
        <taxon>Arthropoda</taxon>
        <taxon>Hexapoda</taxon>
        <taxon>Insecta</taxon>
        <taxon>Pterygota</taxon>
        <taxon>Neoptera</taxon>
        <taxon>Endopterygota</taxon>
        <taxon>Lepidoptera</taxon>
        <taxon>Glossata</taxon>
        <taxon>Ditrysia</taxon>
        <taxon>Gelechioidea</taxon>
        <taxon>Gelechiidae</taxon>
        <taxon>Apatetrinae</taxon>
        <taxon>Pectinophora</taxon>
    </lineage>
</organism>
<sequence>PGDNTSTCDNLQCLDIDDMKKDMMNMETKIQNIKTYLQTQIKALQENEQELIKGISEQPDELDRIRRQPKVKKIPYNEIVPSPVKVLINSPFKCVEVQQLQEFLMTNKNRYGGWIL</sequence>
<gene>
    <name evidence="1" type="ORF">g.3690</name>
</gene>
<accession>A0A1E1W4T3</accession>
<feature type="non-terminal residue" evidence="1">
    <location>
        <position position="116"/>
    </location>
</feature>
<reference evidence="1" key="1">
    <citation type="submission" date="2015-09" db="EMBL/GenBank/DDBJ databases">
        <title>De novo assembly of Pectinophora gossypiella (Pink Bollworm) gut transcriptome.</title>
        <authorList>
            <person name="Tassone E.E."/>
        </authorList>
    </citation>
    <scope>NUCLEOTIDE SEQUENCE</scope>
</reference>
<proteinExistence type="predicted"/>
<dbReference type="AlphaFoldDB" id="A0A1E1W4T3"/>
<evidence type="ECO:0000313" key="1">
    <source>
        <dbReference type="EMBL" id="JAT81998.1"/>
    </source>
</evidence>